<dbReference type="AlphaFoldDB" id="A0AAD5G8Y2"/>
<reference evidence="2" key="1">
    <citation type="submission" date="2022-06" db="EMBL/GenBank/DDBJ databases">
        <title>Uncovering the hologenomic basis of an extraordinary plant invasion.</title>
        <authorList>
            <person name="Bieker V.C."/>
            <person name="Martin M.D."/>
            <person name="Gilbert T."/>
            <person name="Hodgins K."/>
            <person name="Battlay P."/>
            <person name="Petersen B."/>
            <person name="Wilson J."/>
        </authorList>
    </citation>
    <scope>NUCLEOTIDE SEQUENCE</scope>
    <source>
        <strain evidence="2">AA19_3_7</strain>
        <tissue evidence="2">Leaf</tissue>
    </source>
</reference>
<evidence type="ECO:0000313" key="2">
    <source>
        <dbReference type="EMBL" id="KAI7733540.1"/>
    </source>
</evidence>
<evidence type="ECO:0000256" key="1">
    <source>
        <dbReference type="SAM" id="MobiDB-lite"/>
    </source>
</evidence>
<evidence type="ECO:0000313" key="3">
    <source>
        <dbReference type="Proteomes" id="UP001206925"/>
    </source>
</evidence>
<keyword evidence="3" id="KW-1185">Reference proteome</keyword>
<gene>
    <name evidence="2" type="ORF">M8C21_005028</name>
</gene>
<protein>
    <submittedName>
        <fullName evidence="2">Uncharacterized protein</fullName>
    </submittedName>
</protein>
<feature type="region of interest" description="Disordered" evidence="1">
    <location>
        <begin position="38"/>
        <end position="104"/>
    </location>
</feature>
<organism evidence="2 3">
    <name type="scientific">Ambrosia artemisiifolia</name>
    <name type="common">Common ragweed</name>
    <dbReference type="NCBI Taxonomy" id="4212"/>
    <lineage>
        <taxon>Eukaryota</taxon>
        <taxon>Viridiplantae</taxon>
        <taxon>Streptophyta</taxon>
        <taxon>Embryophyta</taxon>
        <taxon>Tracheophyta</taxon>
        <taxon>Spermatophyta</taxon>
        <taxon>Magnoliopsida</taxon>
        <taxon>eudicotyledons</taxon>
        <taxon>Gunneridae</taxon>
        <taxon>Pentapetalae</taxon>
        <taxon>asterids</taxon>
        <taxon>campanulids</taxon>
        <taxon>Asterales</taxon>
        <taxon>Asteraceae</taxon>
        <taxon>Asteroideae</taxon>
        <taxon>Heliantheae alliance</taxon>
        <taxon>Heliantheae</taxon>
        <taxon>Ambrosia</taxon>
    </lineage>
</organism>
<name>A0AAD5G8Y2_AMBAR</name>
<feature type="compositionally biased region" description="Basic residues" evidence="1">
    <location>
        <begin position="73"/>
        <end position="94"/>
    </location>
</feature>
<accession>A0AAD5G8Y2</accession>
<comment type="caution">
    <text evidence="2">The sequence shown here is derived from an EMBL/GenBank/DDBJ whole genome shotgun (WGS) entry which is preliminary data.</text>
</comment>
<proteinExistence type="predicted"/>
<dbReference type="Proteomes" id="UP001206925">
    <property type="component" value="Unassembled WGS sequence"/>
</dbReference>
<sequence length="136" mass="15658">MESPSKSKVEVIKQAIKQVIEDGGSDDDRLLSKLLYQLDGEPKPNSAFSNSRSSSDEDDDDEEEKERILKELKKVRRQNRMIKPRQPHNHRHHHNDTLISEAPNLIEPTPVHDLKLTKLPHLEPPKIDLGFTNDQD</sequence>
<dbReference type="EMBL" id="JAMZMK010009947">
    <property type="protein sequence ID" value="KAI7733540.1"/>
    <property type="molecule type" value="Genomic_DNA"/>
</dbReference>